<comment type="similarity">
    <text evidence="2">Belongs to the CpsC/CapA family.</text>
</comment>
<feature type="domain" description="Polysaccharide chain length determinant N-terminal" evidence="19">
    <location>
        <begin position="38"/>
        <end position="130"/>
    </location>
</feature>
<dbReference type="Proteomes" id="UP000239589">
    <property type="component" value="Unassembled WGS sequence"/>
</dbReference>
<comment type="subcellular location">
    <subcellularLocation>
        <location evidence="1">Cell inner membrane</location>
        <topology evidence="1">Multi-pass membrane protein</topology>
    </subcellularLocation>
</comment>
<comment type="catalytic activity">
    <reaction evidence="16">
        <text>L-tyrosyl-[protein] + ATP = O-phospho-L-tyrosyl-[protein] + ADP + H(+)</text>
        <dbReference type="Rhea" id="RHEA:10596"/>
        <dbReference type="Rhea" id="RHEA-COMP:10136"/>
        <dbReference type="Rhea" id="RHEA-COMP:20101"/>
        <dbReference type="ChEBI" id="CHEBI:15378"/>
        <dbReference type="ChEBI" id="CHEBI:30616"/>
        <dbReference type="ChEBI" id="CHEBI:46858"/>
        <dbReference type="ChEBI" id="CHEBI:61978"/>
        <dbReference type="ChEBI" id="CHEBI:456216"/>
        <dbReference type="EC" id="2.7.10.2"/>
    </reaction>
</comment>
<proteinExistence type="inferred from homology"/>
<dbReference type="Gene3D" id="3.40.50.300">
    <property type="entry name" value="P-loop containing nucleotide triphosphate hydrolases"/>
    <property type="match status" value="1"/>
</dbReference>
<keyword evidence="11" id="KW-0418">Kinase</keyword>
<keyword evidence="15" id="KW-0829">Tyrosine-protein kinase</keyword>
<dbReference type="InterPro" id="IPR027417">
    <property type="entry name" value="P-loop_NTPase"/>
</dbReference>
<evidence type="ECO:0000259" key="20">
    <source>
        <dbReference type="Pfam" id="PF13614"/>
    </source>
</evidence>
<keyword evidence="22" id="KW-1185">Reference proteome</keyword>
<dbReference type="GO" id="GO:0004713">
    <property type="term" value="F:protein tyrosine kinase activity"/>
    <property type="evidence" value="ECO:0007669"/>
    <property type="project" value="TreeGrafter"/>
</dbReference>
<keyword evidence="7" id="KW-0997">Cell inner membrane</keyword>
<evidence type="ECO:0000256" key="7">
    <source>
        <dbReference type="ARBA" id="ARBA00022519"/>
    </source>
</evidence>
<evidence type="ECO:0000313" key="21">
    <source>
        <dbReference type="EMBL" id="PPJ64020.1"/>
    </source>
</evidence>
<dbReference type="Pfam" id="PF02706">
    <property type="entry name" value="Wzz"/>
    <property type="match status" value="1"/>
</dbReference>
<dbReference type="InterPro" id="IPR005702">
    <property type="entry name" value="Wzc-like_C"/>
</dbReference>
<dbReference type="RefSeq" id="WP_104387159.1">
    <property type="nucleotide sequence ID" value="NZ_PGEM01000039.1"/>
</dbReference>
<dbReference type="PANTHER" id="PTHR32309:SF13">
    <property type="entry name" value="FERRIC ENTEROBACTIN TRANSPORT PROTEIN FEPE"/>
    <property type="match status" value="1"/>
</dbReference>
<dbReference type="GO" id="GO:0005886">
    <property type="term" value="C:plasma membrane"/>
    <property type="evidence" value="ECO:0007669"/>
    <property type="project" value="UniProtKB-SubCell"/>
</dbReference>
<keyword evidence="12" id="KW-0067">ATP-binding</keyword>
<dbReference type="SUPFAM" id="SSF52540">
    <property type="entry name" value="P-loop containing nucleoside triphosphate hydrolases"/>
    <property type="match status" value="1"/>
</dbReference>
<dbReference type="OrthoDB" id="580971at2"/>
<evidence type="ECO:0000256" key="12">
    <source>
        <dbReference type="ARBA" id="ARBA00022840"/>
    </source>
</evidence>
<comment type="similarity">
    <text evidence="3">Belongs to the CpsD/CapB family.</text>
</comment>
<keyword evidence="13 18" id="KW-1133">Transmembrane helix</keyword>
<evidence type="ECO:0000256" key="4">
    <source>
        <dbReference type="ARBA" id="ARBA00008883"/>
    </source>
</evidence>
<gene>
    <name evidence="21" type="ORF">CUN59_06940</name>
</gene>
<feature type="domain" description="AAA" evidence="20">
    <location>
        <begin position="554"/>
        <end position="672"/>
    </location>
</feature>
<dbReference type="CDD" id="cd05387">
    <property type="entry name" value="BY-kinase"/>
    <property type="match status" value="1"/>
</dbReference>
<evidence type="ECO:0000256" key="3">
    <source>
        <dbReference type="ARBA" id="ARBA00007316"/>
    </source>
</evidence>
<dbReference type="InterPro" id="IPR050445">
    <property type="entry name" value="Bact_polysacc_biosynth/exp"/>
</dbReference>
<evidence type="ECO:0000259" key="19">
    <source>
        <dbReference type="Pfam" id="PF02706"/>
    </source>
</evidence>
<keyword evidence="8" id="KW-0808">Transferase</keyword>
<evidence type="ECO:0000256" key="2">
    <source>
        <dbReference type="ARBA" id="ARBA00006683"/>
    </source>
</evidence>
<keyword evidence="17" id="KW-0175">Coiled coil</keyword>
<evidence type="ECO:0000313" key="22">
    <source>
        <dbReference type="Proteomes" id="UP000239589"/>
    </source>
</evidence>
<protein>
    <recommendedName>
        <fullName evidence="5">non-specific protein-tyrosine kinase</fullName>
        <ecNumber evidence="5">2.7.10.2</ecNumber>
    </recommendedName>
</protein>
<evidence type="ECO:0000256" key="14">
    <source>
        <dbReference type="ARBA" id="ARBA00023136"/>
    </source>
</evidence>
<evidence type="ECO:0000256" key="18">
    <source>
        <dbReference type="SAM" id="Phobius"/>
    </source>
</evidence>
<feature type="coiled-coil region" evidence="17">
    <location>
        <begin position="341"/>
        <end position="371"/>
    </location>
</feature>
<dbReference type="Pfam" id="PF13614">
    <property type="entry name" value="AAA_31"/>
    <property type="match status" value="1"/>
</dbReference>
<keyword evidence="14 18" id="KW-0472">Membrane</keyword>
<evidence type="ECO:0000256" key="5">
    <source>
        <dbReference type="ARBA" id="ARBA00011903"/>
    </source>
</evidence>
<dbReference type="InterPro" id="IPR003856">
    <property type="entry name" value="LPS_length_determ_N"/>
</dbReference>
<sequence length="741" mass="83937">MLDRQITNQTLSQDIIPSSRLFPHSTLSNITEDSNDWNLRQLLGLLKRRAVIIAGIVTVGMTGITYSTLNQESVYQDNFQILVEPVNDDSDLGKLNLIDPNMSKLGGLDYESQIQVLKSSELLQPIIKKLQISYPDITYASLIEDLTIIRFGTAKVIEVSYKSNDTEKIKFVLDTISQFYLNYSLDKRQTKLRQGIQFVEKQLPDIKNRVAQLQKEMQIFRQRYNFIDPENQAKGLSGQIQSLTEKRLAVNQQLATTRANYLSLRGQSGQLTAINNAPIYQQLITQQRQLDTQLSGELARFNPDNPIIQSLQEKRNNLLPLIEAEASRALNIKIAEAVTQMRQVEVDSKQLAQTEQQLQNKLEQLPVLSRQYTDIQRNLQLANESFNRFLSTREQLQIEVAQTELPWELIKAPNQPEYPISPNINRNLLLGFGASFLLGLGAAVLMEEIDNTYHTIDSIKDKIKLPILGTLPFDKTIANNYVNRTNKTNDQGVDYPEIDKLTNLFRRQFPRNSRNSYYSQGAFWESLQVLYSNIQLLNSDQPINSLIVSSSVPGDGKSTVAYNLAKIASTMGKRVLLVDTDLRRPQIHELLELNNLWGLTNLISSNMDAKQVIQEIPTINNLSVVTSGPTPPDPGRLLSSQKMRQLMEYFHQSFDLVIYDSPPILGLVDVRLIAPHTNGLILVARMNQTDKSALLQVQDSLKTYPINVLGLVVNGDKSQSGSYYVHYRYSDQEQVHNSSVS</sequence>
<dbReference type="NCBIfam" id="TIGR01007">
    <property type="entry name" value="eps_fam"/>
    <property type="match status" value="1"/>
</dbReference>
<dbReference type="EC" id="2.7.10.2" evidence="5"/>
<accession>A0A2S6CWQ7</accession>
<organism evidence="21 22">
    <name type="scientific">Cuspidothrix issatschenkoi CHARLIE-1</name>
    <dbReference type="NCBI Taxonomy" id="2052836"/>
    <lineage>
        <taxon>Bacteria</taxon>
        <taxon>Bacillati</taxon>
        <taxon>Cyanobacteriota</taxon>
        <taxon>Cyanophyceae</taxon>
        <taxon>Nostocales</taxon>
        <taxon>Aphanizomenonaceae</taxon>
        <taxon>Cuspidothrix</taxon>
    </lineage>
</organism>
<keyword evidence="6" id="KW-1003">Cell membrane</keyword>
<evidence type="ECO:0000256" key="10">
    <source>
        <dbReference type="ARBA" id="ARBA00022741"/>
    </source>
</evidence>
<evidence type="ECO:0000256" key="9">
    <source>
        <dbReference type="ARBA" id="ARBA00022692"/>
    </source>
</evidence>
<dbReference type="InterPro" id="IPR025669">
    <property type="entry name" value="AAA_dom"/>
</dbReference>
<evidence type="ECO:0000256" key="15">
    <source>
        <dbReference type="ARBA" id="ARBA00023137"/>
    </source>
</evidence>
<evidence type="ECO:0000256" key="6">
    <source>
        <dbReference type="ARBA" id="ARBA00022475"/>
    </source>
</evidence>
<evidence type="ECO:0000256" key="13">
    <source>
        <dbReference type="ARBA" id="ARBA00022989"/>
    </source>
</evidence>
<keyword evidence="9 18" id="KW-0812">Transmembrane</keyword>
<name>A0A2S6CWQ7_9CYAN</name>
<comment type="similarity">
    <text evidence="4">Belongs to the etk/wzc family.</text>
</comment>
<feature type="transmembrane region" description="Helical" evidence="18">
    <location>
        <begin position="50"/>
        <end position="69"/>
    </location>
</feature>
<evidence type="ECO:0000256" key="17">
    <source>
        <dbReference type="SAM" id="Coils"/>
    </source>
</evidence>
<evidence type="ECO:0000256" key="11">
    <source>
        <dbReference type="ARBA" id="ARBA00022777"/>
    </source>
</evidence>
<evidence type="ECO:0000256" key="1">
    <source>
        <dbReference type="ARBA" id="ARBA00004429"/>
    </source>
</evidence>
<evidence type="ECO:0000256" key="16">
    <source>
        <dbReference type="ARBA" id="ARBA00051245"/>
    </source>
</evidence>
<dbReference type="GO" id="GO:0005524">
    <property type="term" value="F:ATP binding"/>
    <property type="evidence" value="ECO:0007669"/>
    <property type="project" value="UniProtKB-KW"/>
</dbReference>
<dbReference type="PANTHER" id="PTHR32309">
    <property type="entry name" value="TYROSINE-PROTEIN KINASE"/>
    <property type="match status" value="1"/>
</dbReference>
<dbReference type="AlphaFoldDB" id="A0A2S6CWQ7"/>
<comment type="caution">
    <text evidence="21">The sequence shown here is derived from an EMBL/GenBank/DDBJ whole genome shotgun (WGS) entry which is preliminary data.</text>
</comment>
<feature type="coiled-coil region" evidence="17">
    <location>
        <begin position="196"/>
        <end position="223"/>
    </location>
</feature>
<reference evidence="21 22" key="1">
    <citation type="submission" date="2018-02" db="EMBL/GenBank/DDBJ databases">
        <title>Discovery of a pederin family compound in a non-symbiotic bloom-forming cyanobacterium.</title>
        <authorList>
            <person name="Kust A."/>
            <person name="Mares J."/>
            <person name="Jokela J."/>
            <person name="Urajova P."/>
            <person name="Hajek J."/>
            <person name="Saurav K."/>
            <person name="Voracova K."/>
            <person name="Fewer D.P."/>
            <person name="Haapaniemi E."/>
            <person name="Permi P."/>
            <person name="Rehakova K."/>
            <person name="Sivonen K."/>
            <person name="Hrouzek P."/>
        </authorList>
    </citation>
    <scope>NUCLEOTIDE SEQUENCE [LARGE SCALE GENOMIC DNA]</scope>
    <source>
        <strain evidence="21 22">CHARLIE-1</strain>
    </source>
</reference>
<evidence type="ECO:0000256" key="8">
    <source>
        <dbReference type="ARBA" id="ARBA00022679"/>
    </source>
</evidence>
<dbReference type="EMBL" id="PGEM01000039">
    <property type="protein sequence ID" value="PPJ64020.1"/>
    <property type="molecule type" value="Genomic_DNA"/>
</dbReference>
<keyword evidence="10" id="KW-0547">Nucleotide-binding</keyword>